<dbReference type="Gene3D" id="1.10.1240.100">
    <property type="match status" value="1"/>
</dbReference>
<keyword evidence="4" id="KW-0808">Transferase</keyword>
<dbReference type="PROSITE" id="PS50075">
    <property type="entry name" value="CARRIER"/>
    <property type="match status" value="5"/>
</dbReference>
<dbReference type="FunFam" id="3.40.47.10:FF:000042">
    <property type="entry name" value="Polyketide synthase Pks13"/>
    <property type="match status" value="2"/>
</dbReference>
<dbReference type="InterPro" id="IPR010071">
    <property type="entry name" value="AA_adenyl_dom"/>
</dbReference>
<evidence type="ECO:0000256" key="2">
    <source>
        <dbReference type="ARBA" id="ARBA00022450"/>
    </source>
</evidence>
<dbReference type="Pfam" id="PF00550">
    <property type="entry name" value="PP-binding"/>
    <property type="match status" value="5"/>
</dbReference>
<dbReference type="CDD" id="cd00833">
    <property type="entry name" value="PKS"/>
    <property type="match status" value="2"/>
</dbReference>
<dbReference type="Pfam" id="PF16197">
    <property type="entry name" value="KAsynt_C_assoc"/>
    <property type="match status" value="2"/>
</dbReference>
<dbReference type="PROSITE" id="PS00606">
    <property type="entry name" value="KS3_1"/>
    <property type="match status" value="1"/>
</dbReference>
<evidence type="ECO:0000256" key="5">
    <source>
        <dbReference type="ARBA" id="ARBA00022832"/>
    </source>
</evidence>
<protein>
    <submittedName>
        <fullName evidence="11">Amino acid adenylation domain-containing protein</fullName>
    </submittedName>
</protein>
<dbReference type="EMBL" id="FOYZ01000016">
    <property type="protein sequence ID" value="SFS02400.1"/>
    <property type="molecule type" value="Genomic_DNA"/>
</dbReference>
<dbReference type="SMART" id="SM00827">
    <property type="entry name" value="PKS_AT"/>
    <property type="match status" value="1"/>
</dbReference>
<feature type="domain" description="Carrier" evidence="9">
    <location>
        <begin position="3020"/>
        <end position="3095"/>
    </location>
</feature>
<dbReference type="Gene3D" id="3.40.50.980">
    <property type="match status" value="6"/>
</dbReference>
<dbReference type="InterPro" id="IPR018201">
    <property type="entry name" value="Ketoacyl_synth_AS"/>
</dbReference>
<dbReference type="InterPro" id="IPR009081">
    <property type="entry name" value="PP-bd_ACP"/>
</dbReference>
<dbReference type="InterPro" id="IPR020806">
    <property type="entry name" value="PKS_PP-bd"/>
</dbReference>
<dbReference type="GO" id="GO:0004315">
    <property type="term" value="F:3-oxoacyl-[acyl-carrier-protein] synthase activity"/>
    <property type="evidence" value="ECO:0007669"/>
    <property type="project" value="InterPro"/>
</dbReference>
<dbReference type="InterPro" id="IPR045851">
    <property type="entry name" value="AMP-bd_C_sf"/>
</dbReference>
<dbReference type="InterPro" id="IPR016036">
    <property type="entry name" value="Malonyl_transacylase_ACP-bd"/>
</dbReference>
<evidence type="ECO:0000259" key="10">
    <source>
        <dbReference type="PROSITE" id="PS52004"/>
    </source>
</evidence>
<dbReference type="InterPro" id="IPR016035">
    <property type="entry name" value="Acyl_Trfase/lysoPLipase"/>
</dbReference>
<dbReference type="SUPFAM" id="SSF52777">
    <property type="entry name" value="CoA-dependent acyltransferases"/>
    <property type="match status" value="6"/>
</dbReference>
<evidence type="ECO:0000256" key="4">
    <source>
        <dbReference type="ARBA" id="ARBA00022679"/>
    </source>
</evidence>
<dbReference type="PROSITE" id="PS00455">
    <property type="entry name" value="AMP_BINDING"/>
    <property type="match status" value="2"/>
</dbReference>
<dbReference type="GO" id="GO:0005737">
    <property type="term" value="C:cytoplasm"/>
    <property type="evidence" value="ECO:0007669"/>
    <property type="project" value="TreeGrafter"/>
</dbReference>
<comment type="similarity">
    <text evidence="8">In the C-terminal section; belongs to the NRP synthetase family.</text>
</comment>
<dbReference type="InterPro" id="IPR014030">
    <property type="entry name" value="Ketoacyl_synth_N"/>
</dbReference>
<dbReference type="NCBIfam" id="NF003417">
    <property type="entry name" value="PRK04813.1"/>
    <property type="match status" value="3"/>
</dbReference>
<dbReference type="Pfam" id="PF00501">
    <property type="entry name" value="AMP-binding"/>
    <property type="match status" value="3"/>
</dbReference>
<keyword evidence="7" id="KW-0511">Multifunctional enzyme</keyword>
<dbReference type="NCBIfam" id="TIGR01733">
    <property type="entry name" value="AA-adenyl-dom"/>
    <property type="match status" value="3"/>
</dbReference>
<dbReference type="InterPro" id="IPR001227">
    <property type="entry name" value="Ac_transferase_dom_sf"/>
</dbReference>
<name>A0A1I6LGF5_9FIRM</name>
<dbReference type="SMART" id="SM00823">
    <property type="entry name" value="PKS_PP"/>
    <property type="match status" value="5"/>
</dbReference>
<organism evidence="11 12">
    <name type="scientific">Anaeromicropila populeti</name>
    <dbReference type="NCBI Taxonomy" id="37658"/>
    <lineage>
        <taxon>Bacteria</taxon>
        <taxon>Bacillati</taxon>
        <taxon>Bacillota</taxon>
        <taxon>Clostridia</taxon>
        <taxon>Lachnospirales</taxon>
        <taxon>Lachnospiraceae</taxon>
        <taxon>Anaeromicropila</taxon>
    </lineage>
</organism>
<dbReference type="Pfam" id="PF00698">
    <property type="entry name" value="Acyl_transf_1"/>
    <property type="match status" value="1"/>
</dbReference>
<accession>A0A1I6LGF5</accession>
<dbReference type="OrthoDB" id="9778383at2"/>
<feature type="domain" description="Ketosynthase family 3 (KS3)" evidence="10">
    <location>
        <begin position="3113"/>
        <end position="3536"/>
    </location>
</feature>
<evidence type="ECO:0000313" key="12">
    <source>
        <dbReference type="Proteomes" id="UP000199659"/>
    </source>
</evidence>
<dbReference type="SMART" id="SM00825">
    <property type="entry name" value="PKS_KS"/>
    <property type="match status" value="2"/>
</dbReference>
<dbReference type="CDD" id="cd19531">
    <property type="entry name" value="LCL_NRPS-like"/>
    <property type="match status" value="2"/>
</dbReference>
<gene>
    <name evidence="11" type="ORF">SAMN05661086_03272</name>
</gene>
<dbReference type="SUPFAM" id="SSF47336">
    <property type="entry name" value="ACP-like"/>
    <property type="match status" value="5"/>
</dbReference>
<dbReference type="InterPro" id="IPR000873">
    <property type="entry name" value="AMP-dep_synth/lig_dom"/>
</dbReference>
<dbReference type="InterPro" id="IPR020845">
    <property type="entry name" value="AMP-binding_CS"/>
</dbReference>
<dbReference type="Pfam" id="PF00109">
    <property type="entry name" value="ketoacyl-synt"/>
    <property type="match status" value="2"/>
</dbReference>
<dbReference type="InterPro" id="IPR016039">
    <property type="entry name" value="Thiolase-like"/>
</dbReference>
<dbReference type="Gene3D" id="1.10.1200.10">
    <property type="entry name" value="ACP-like"/>
    <property type="match status" value="5"/>
</dbReference>
<dbReference type="CDD" id="cd05930">
    <property type="entry name" value="A_NRPS"/>
    <property type="match status" value="2"/>
</dbReference>
<dbReference type="SUPFAM" id="SSF53901">
    <property type="entry name" value="Thiolase-like"/>
    <property type="match status" value="2"/>
</dbReference>
<feature type="domain" description="Carrier" evidence="9">
    <location>
        <begin position="3860"/>
        <end position="3935"/>
    </location>
</feature>
<dbReference type="Gene3D" id="3.40.47.10">
    <property type="match status" value="2"/>
</dbReference>
<feature type="domain" description="Carrier" evidence="9">
    <location>
        <begin position="4912"/>
        <end position="4986"/>
    </location>
</feature>
<dbReference type="Proteomes" id="UP000199659">
    <property type="component" value="Unassembled WGS sequence"/>
</dbReference>
<dbReference type="GO" id="GO:0006633">
    <property type="term" value="P:fatty acid biosynthetic process"/>
    <property type="evidence" value="ECO:0007669"/>
    <property type="project" value="InterPro"/>
</dbReference>
<sequence>MIIKRLELTEVQKGIYFDCQVDAPISYNISAAIYMEDLNETYFENAVSLVIHEQEALRSCLEISGDMPVIVIQDQINFYIEKEDLSGNPEVTREEQNQIVEKTIEKPFDLHKAPLFRIKLVKIEEKKHLCIICIHHIICDGLSLEIFKNRLLDYYNTCISGDIIELKQNANFASFIEKENKKLATGKYEKQKQFWLEKMKGAEALSLTADFVSAQSGSILGKEKRFEIPKDLMKNITDVSMEQEVTVFMFFLGAFQILMNRYTRQEDIIISSPFTYRPGFDLEDTIGCFIYTLPIRLHIDENTGFSTILEKVSKEFIEAYKHIGYPNNLIMRDSSLVPVPGTPSVFDYSFVYDVYENSSEYQLKTTVAEQDCVTFPGNMMVILNKTPEKDYIKIQYKPDVFSEDTIDYMGKRFLKLLNCFVEDVNVKISDINLLTENEETLILENFNQSSFIPYQPQSIVEIFHQKVAEHPERTALIYKEQTETYASVNAKANQLAQQIIKRRKTPNEAVGIQLERSPYLVISLLAVLKAGCAYVPIDPGYPAGRKEFIFEDAFISIFITTKDLPYDENWKLEFLFADEPETYNGNNENPEEKLDPYSLAYIEYTSGSTGTPKGVMIENHSVVNTLMDLERRFPLMEQDVYLLKTAYTFDVSVTELFGWFMGEGALFILEQGGEKNPELIIDEIERNQVTHINFVPSMFRLFLDSLDNQERINKLNSLKWIFIGGEAVTPDIVHKFYALHTNIKLENVYGPTECTIWASHYSIKSENSKNNIPIGKPLNEIRWYVVGEQNQLQPIGIPGELCLSGAGLARGYLNREELTKEKFIQNPFYREGKDPKHFKWMYRTGDLARWLPDGTIDFLGRIDFQVKIRGVRLELGEIENALTEYEGILQSVVVVKEAVDNAAVLCAYYMADKEISPSLLREHLRKELPSYMIPSFFVYRKELPCITSGKVDRKALMADKEYRNQETSEKGVEPVTELEIKIAAVWKEVLSVQEVGIDDNFFDIGGHSLALIQLHNKLKKAINKDFSITILFQMPTVRLLAKYFTSDNDEQKEKQIKKVKEKKSIGRQDIAIIGMSVKVPGAQNIQEFWEVLRQEKECIHFYKDEELEKLGVSEELLNSSNYVKAKGRVDEIEYFDPGFFEYTPGEVRMMSPQLRLLYKGAWEALEDAGYYPGSTDDKIGIFIGGSDDFEWYRKVLFGNSGYSDKYQAFTFSTNHFLASRLAYKLNIKGPVFSALTGCSTTLVTPHLSCQSLMLGECDLAIAGGVTVELPNEGGYFYEEGMMFSPDGHCRPFDADAKGTVFSNGMGLVVMKRYEDALRDGDHIYAVIKGSAINNDGNQKIGFAAPSVNGQAEAIKEAYRVADVDPETVSYIEAHGTGTLLGDPIEVESLTTAFSTDKTQYCVLGSVKGNIGHTDTAAGVVGLAKVALSLHHKFLPGTVNYNNPNPKVDFLKTPFLVKAHGEEWKESVTKSGVLRAGINSFGVGGTNAHMILEAPSQIRESSPCDDINLLTFSAKSPAALLETSRNIMHYIINHPEINVSDAAWTLEAGRKDFPFRKVFVLCKEEISDIETVLSRFEDASYYEVKKTPEKVYFMFPGQGSQYQGMGKDLLRQAEKRGISKIFAKYIEQVFAALGEEREEFEEVIYGETEPLKINQTKYSQMALFATEYALAKSLMDIGIQPDGFIGHSIGEVTAAAAAGVWKLEDAVKIVKARGDFMQMQKPGVMLAVMANAEEIKKELGEEVWLSLRNTTNNCVVGGSEWGIEKFQKRAEQHGWKTIRVKTSHAFHTPMMEEAAEAFEKYLEQFEMQEPFIPIVSNASGTWVSKGEMTVPQYWANHIMKTVNFEKNLEEMLHLQNAVFIETGAGRTLSSFAMQHSSRKQEQHFINLLRHPRETEQDISYINNKLGQLWCRGVDIDWTALQAGAVRNRISLPAYVFEKEYFPVDIRPESKLKSSTETCKAMSDENTENVLKPEVVFNREEMDKLVLDAYQTVFGFDTIQVDQDFFELGGDSLKAVSLSNAVKNVAGIKVDISQLFQYATPKKLAAYLKQTVTELKKDIGIQPVQKQEYYPLSSAQSRMFALYLLDKKTVSYNLPSATRIQGQLDLKRMEKAVEKLILRHESLRTSFVLRENQPVQVVHETVPLPVEYCEAKGAEKEEIDQLIHKFVKPFELDKAPLFRVSVVKIKENESMLLFDLHHIIADGTSVEIITKDFNQLYFGEIEKSGIQYKDFAVWQNKVLKSEEMKKEKDFWLEYLGDDLPVLQLPTDFPRPHVKSFEGNRIHFSLDKKLTSRLFTLSHEAGVTMFMTMLSCWNILLARYAGQEDIIVGTSVAGRTQEEIKETVGMFVNMLAMRNKPQNTITFKDFLQSVKQNALQAFEHQNYQFDELVEQLNLKRELNRNPLFDVCFDYQNMQFYDLEVEGIRFIPYELETHTATYDLLLTCQENKEEEKIEGFLEYSTMLYKQETIERMLEHFLAVLESITSNQDIMLQDIHMVSQKEAQRLINDFNQTKLDLKENYLIQELLEQNAENIPHKIALITANGKKFTYADINQRANVLAWKLIELGVKKDVPVGIIPCRNENLIISLFGVLKAGGAYVPIDPGFPEERISYMLEESGAQIVVCPKEYESKIKSNYTLLDISDLQESSNSNKNPVNSTTKDGLANIIFTSGSTGKPKGVMLQQNSILNFIADIKNRKLFETEHDRIISVTTLSFDIFGFESLVPLCTGNSIYLANEKEQLDPALAAQKILEHKATHILSTVSRIKAFVENPDFEQALKQLTCILSGGENFSLALLKDLQKRSNAKIFNMYGPTETTIWSTTKELTNENKVNIGTPIANTQVFVLNSGGKLQPTGVFGELCIGGQGLARGYLNNEEETKKKFVFSEVTNTVIYKTGDRARILASGEIELLGRLDSQIKIRGYRIELSEIEKTVLLHEKIKEAVVLPFEDKNNNKQLVVYYCVKDLEQQDSSWLKKWLQERLPHYMIPSYFIKLETMPTLLNGKINKRALPIPQAEERTNHIPVLQPANQLEKSLLEIWSDVLGSSQISIRDNFFDIGGNSLGLILVNNRINSLIGQSVPLVQLFENPTIESLVKSLKSQNILLEEQLENVQEHNVEKVKDIAVIGLACHFPGAENVKDFWGNLVSGVESIAEITEEELIQAGVDKKIFSSSNYVRAKGVLENAEYFDSEFFDYPYQESNRMDPQIRILHQCVWKVLEDGGYDSFRYNGKIGLFAGSGSNVSWMVQFIGQQKDILNAFEVMTLNEKDFITTKISYKLNLKGPSMNVQTACSTSLVAVHEAVKSLQDGESDMAVAGGVSISYPRKEGYLWHEGMIFSKDGHCRPFAEDATGTVSGNGCGVVLLKPLEKALQDGDNIYAVIKGSAINNDGIDKIGYTAPSVSGQRKVIEEAMGKAGVQPEEIHYLEAHGTGTKLGDPIEIEALQQAWKTKQKRYCAIGSVKANIGHLDAASGIAGFIKAVLVLHNKKIPPLINYGKANSSINFEHSPFYITTEAKDLIHIKEPLRAGVSSFGIGGTNAHIILEEAPAAKQKSVCEKVNLLLFSGKSKTSVINTSEEVLAYLEQNPDINISDAAWTLQEGRKHFPVRKALLVKETTNIKSAIHQFRLSDCQQVSDMKKPVIYSFAAKNFCQGMGQNLYIKAGESTLANRFKINMDLVCSVMEEAGYPNGVQHLLEKQSQEGNNRIDSQLSVFAVSYSMANVFGEIGICPDGLVGDEIGKITAYVLSGTLTVTDAVDMIMKGNAIEDYPLHQEKIPILSGIYENAIVIEMPCLQADIDDELASLYQITADLWCQGVDIDWKAVKGNGVRKRISLPTYVFDKKYHNSDASLKHFEQQNIEKIQNKKISVKKDKGYVGSRLEIIWKELLGCEEVSIKDDFFNLGGDSLTAIKLASYIQSEFQVEMPIAEIFSCALLGKMTDWIYQHISNEMPQSDAENIINPIEKREYYEVSSSQKRMYAVNKMIGDSIAYNLGSVYMVEGVIDKDKLTNVFDALVQRHESFRTSFHMKEGEVIQIIQEQIPSVVEFGNSSEADLNKEIKEYIRPFDLSKAPLLRVKLISLNEKKHVLIIDMHHIISDQSSIAVLLNEFATLYHNKKLPNLTIHYKDFAYWQNRLYESKDFEKQIAYWENEFHGELPVLDLHTDFKRPQFQSYNGDFIQYEIGEELSKNIVELSRRLGTTPYMIMMAAVKLVLWKSTGQKDLVVGTGIAGRRHADTAPLVGMFVNTLAVRSQVQETLTVSEYIQYIKEKMVQAYENQDCQFEMLIDKLHIQKDLSRNPLFDVMFNYINMGTEELEMEGLSVKPWTARQVECKFDITWTIQEKKGCFYADMEYATSLFRKETIEALGSRLLVVLNFIIENADQKLNEICILTSKERKWLIEELNQTDTNAPLDKTIIEIFEGYVSANGEHTAIVWEDTELSYSQLNQKANQLSQLLFEQGVKHGDRIAILLDRGPLQIISILGILKSGCVYVPIDPDYPDARINFILEDSSSRMILTDELLEKRVEREIPCIFISEELENRNNVEYAVSSPYMPKEVCGEDTLYIMYTSGSTGIPKGTLISHSNVIRVVKNTNYIEIESTDCFLQLSNYAFDGSVFDIFGAILNGASLVLISKETAIEIPQLADFIKEKEITAFFMTAALFNVFVESGLQSLTGVRKLLVGGDAVSVPHARKALEILGPGHLINGYGPTETTVFAVCYPIDHIEEDAESIPIGYAISNTSLYILDEQGQPVPANVPGELYIGGKGVSKGYLNREELTKEKFVTLKFAPYERVYRTGDRVMRRPTGEILFLGRVDFQIKLRGFRVELGEIETHIKELPKIRDAVVTAVKDKQGSLYIAAYYTALDIEGKVEPDDIKKLLSDKLPEYMIPARMKQLETFPLTVNRKVDRKALPYIEEESVAVTGKDAPTNETEKVILEKMQMVLDHSGIGILDAFFDVGGNSIKAIAFVQALSKCGINIKVNDVFRYPTVKELAVLSGAEVFSVKEPKHIEQNKMLLNPKQINAIAEREYMAFSLLSNLIGSADKVLEFPMSPVQKAHAEAGSDKSGCMFVLSGKREEEEVRSLAAVIIKENQMLHCIKEQDKPIWNQYDIMPIFSLVSKNIAYLDIRDYEQKTQEELVKTIYSYLVFSEYKEECLPWRVCCLRTAEASHQIIWGFDHTAFDGMSGEIIKSQMKNPIAVSSKYDEYVSLLAEGPQGISEGALMDLFSLRQWKKENELFMGKLSLFSTSEKNEIQFKLPLPEQEVTDVWGTAFVFVKNLLCQYTERDSFPYALVHYGRNYVNQEFFDCIGEFLDIVPMCAGENTNEVQIEKMLSYCRAYSVNFLSLLYDEELSKEYKQINGLLSDSYITKDKPKNFALFNFQGYVAKEERTLFESQSADSQCKDSDYNNRKDNMLAKLLITVNYDEENIYISMESAEGLQVERIRAMNSSISRYMDIENQG</sequence>
<keyword evidence="5" id="KW-0276">Fatty acid metabolism</keyword>
<evidence type="ECO:0000256" key="8">
    <source>
        <dbReference type="ARBA" id="ARBA00029443"/>
    </source>
</evidence>
<dbReference type="SUPFAM" id="SSF55048">
    <property type="entry name" value="Probable ACP-binding domain of malonyl-CoA ACP transacylase"/>
    <property type="match status" value="1"/>
</dbReference>
<reference evidence="11 12" key="1">
    <citation type="submission" date="2016-10" db="EMBL/GenBank/DDBJ databases">
        <authorList>
            <person name="de Groot N.N."/>
        </authorList>
    </citation>
    <scope>NUCLEOTIDE SEQUENCE [LARGE SCALE GENOMIC DNA]</scope>
    <source>
        <strain evidence="11 12">743A</strain>
    </source>
</reference>
<dbReference type="InterPro" id="IPR020841">
    <property type="entry name" value="PKS_Beta-ketoAc_synthase_dom"/>
</dbReference>
<dbReference type="Gene3D" id="2.30.38.10">
    <property type="entry name" value="Luciferase, Domain 3"/>
    <property type="match status" value="3"/>
</dbReference>
<dbReference type="Gene3D" id="3.40.366.10">
    <property type="entry name" value="Malonyl-Coenzyme A Acyl Carrier Protein, domain 2"/>
    <property type="match status" value="1"/>
</dbReference>
<evidence type="ECO:0000256" key="3">
    <source>
        <dbReference type="ARBA" id="ARBA00022553"/>
    </source>
</evidence>
<evidence type="ECO:0000259" key="9">
    <source>
        <dbReference type="PROSITE" id="PS50075"/>
    </source>
</evidence>
<dbReference type="Pfam" id="PF02801">
    <property type="entry name" value="Ketoacyl-synt_C"/>
    <property type="match status" value="2"/>
</dbReference>
<dbReference type="Gene3D" id="3.30.559.30">
    <property type="entry name" value="Nonribosomal peptide synthetase, condensation domain"/>
    <property type="match status" value="3"/>
</dbReference>
<keyword evidence="2" id="KW-0596">Phosphopantetheine</keyword>
<dbReference type="InterPro" id="IPR025110">
    <property type="entry name" value="AMP-bd_C"/>
</dbReference>
<dbReference type="InterPro" id="IPR001242">
    <property type="entry name" value="Condensation_dom"/>
</dbReference>
<dbReference type="FunFam" id="3.40.50.980:FF:000002">
    <property type="entry name" value="Enterobactin synthetase component F"/>
    <property type="match status" value="1"/>
</dbReference>
<dbReference type="RefSeq" id="WP_092563199.1">
    <property type="nucleotide sequence ID" value="NZ_FOYZ01000016.1"/>
</dbReference>
<dbReference type="Gene3D" id="3.30.559.10">
    <property type="entry name" value="Chloramphenicol acetyltransferase-like domain"/>
    <property type="match status" value="3"/>
</dbReference>
<dbReference type="CDD" id="cd12117">
    <property type="entry name" value="A_NRPS_Srf_like"/>
    <property type="match status" value="1"/>
</dbReference>
<evidence type="ECO:0000256" key="7">
    <source>
        <dbReference type="ARBA" id="ARBA00023268"/>
    </source>
</evidence>
<dbReference type="PROSITE" id="PS52004">
    <property type="entry name" value="KS3_2"/>
    <property type="match status" value="2"/>
</dbReference>
<dbReference type="Gene3D" id="3.30.300.30">
    <property type="match status" value="3"/>
</dbReference>
<evidence type="ECO:0000256" key="6">
    <source>
        <dbReference type="ARBA" id="ARBA00023098"/>
    </source>
</evidence>
<feature type="domain" description="Carrier" evidence="9">
    <location>
        <begin position="1975"/>
        <end position="2050"/>
    </location>
</feature>
<comment type="cofactor">
    <cofactor evidence="1">
        <name>pantetheine 4'-phosphate</name>
        <dbReference type="ChEBI" id="CHEBI:47942"/>
    </cofactor>
</comment>
<dbReference type="InterPro" id="IPR014043">
    <property type="entry name" value="Acyl_transferase_dom"/>
</dbReference>
<dbReference type="Gene3D" id="3.30.70.250">
    <property type="entry name" value="Malonyl-CoA ACP transacylase, ACP-binding"/>
    <property type="match status" value="1"/>
</dbReference>
<dbReference type="Pfam" id="PF00668">
    <property type="entry name" value="Condensation"/>
    <property type="match status" value="3"/>
</dbReference>
<keyword evidence="6" id="KW-0443">Lipid metabolism</keyword>
<dbReference type="InterPro" id="IPR014031">
    <property type="entry name" value="Ketoacyl_synth_C"/>
</dbReference>
<dbReference type="GO" id="GO:0031177">
    <property type="term" value="F:phosphopantetheine binding"/>
    <property type="evidence" value="ECO:0007669"/>
    <property type="project" value="InterPro"/>
</dbReference>
<dbReference type="SUPFAM" id="SSF56801">
    <property type="entry name" value="Acetyl-CoA synthetase-like"/>
    <property type="match status" value="3"/>
</dbReference>
<dbReference type="FunFam" id="3.30.300.30:FF:000015">
    <property type="entry name" value="Nonribosomal peptide synthase SidD"/>
    <property type="match status" value="1"/>
</dbReference>
<feature type="domain" description="Ketosynthase family 3 (KS3)" evidence="10">
    <location>
        <begin position="1067"/>
        <end position="1493"/>
    </location>
</feature>
<dbReference type="FunFam" id="3.40.50.980:FF:000001">
    <property type="entry name" value="Non-ribosomal peptide synthetase"/>
    <property type="match status" value="3"/>
</dbReference>
<dbReference type="GO" id="GO:0043041">
    <property type="term" value="P:amino acid activation for nonribosomal peptide biosynthetic process"/>
    <property type="evidence" value="ECO:0007669"/>
    <property type="project" value="TreeGrafter"/>
</dbReference>
<dbReference type="PANTHER" id="PTHR45527:SF1">
    <property type="entry name" value="FATTY ACID SYNTHASE"/>
    <property type="match status" value="1"/>
</dbReference>
<dbReference type="GO" id="GO:0044550">
    <property type="term" value="P:secondary metabolite biosynthetic process"/>
    <property type="evidence" value="ECO:0007669"/>
    <property type="project" value="TreeGrafter"/>
</dbReference>
<evidence type="ECO:0000256" key="1">
    <source>
        <dbReference type="ARBA" id="ARBA00001957"/>
    </source>
</evidence>
<dbReference type="STRING" id="37658.SAMN05661086_03272"/>
<dbReference type="Gene3D" id="3.30.70.3290">
    <property type="match status" value="2"/>
</dbReference>
<feature type="domain" description="Carrier" evidence="9">
    <location>
        <begin position="973"/>
        <end position="1048"/>
    </location>
</feature>
<dbReference type="InterPro" id="IPR036736">
    <property type="entry name" value="ACP-like_sf"/>
</dbReference>
<keyword evidence="3" id="KW-0597">Phosphoprotein</keyword>
<dbReference type="Pfam" id="PF13193">
    <property type="entry name" value="AMP-binding_C"/>
    <property type="match status" value="2"/>
</dbReference>
<keyword evidence="12" id="KW-1185">Reference proteome</keyword>
<dbReference type="InterPro" id="IPR032821">
    <property type="entry name" value="PKS_assoc"/>
</dbReference>
<dbReference type="InterPro" id="IPR023213">
    <property type="entry name" value="CAT-like_dom_sf"/>
</dbReference>
<dbReference type="SUPFAM" id="SSF52151">
    <property type="entry name" value="FabD/lysophospholipase-like"/>
    <property type="match status" value="2"/>
</dbReference>
<dbReference type="PANTHER" id="PTHR45527">
    <property type="entry name" value="NONRIBOSOMAL PEPTIDE SYNTHETASE"/>
    <property type="match status" value="1"/>
</dbReference>
<proteinExistence type="inferred from homology"/>
<evidence type="ECO:0000313" key="11">
    <source>
        <dbReference type="EMBL" id="SFS02400.1"/>
    </source>
</evidence>